<dbReference type="NCBIfam" id="TIGR01167">
    <property type="entry name" value="LPXTG_anchor"/>
    <property type="match status" value="1"/>
</dbReference>
<name>A0A849A925_9ACTN</name>
<evidence type="ECO:0000313" key="3">
    <source>
        <dbReference type="Proteomes" id="UP000562984"/>
    </source>
</evidence>
<accession>A0A849A925</accession>
<organism evidence="2 3">
    <name type="scientific">Nakamurella aerolata</name>
    <dbReference type="NCBI Taxonomy" id="1656892"/>
    <lineage>
        <taxon>Bacteria</taxon>
        <taxon>Bacillati</taxon>
        <taxon>Actinomycetota</taxon>
        <taxon>Actinomycetes</taxon>
        <taxon>Nakamurellales</taxon>
        <taxon>Nakamurellaceae</taxon>
        <taxon>Nakamurella</taxon>
    </lineage>
</organism>
<dbReference type="RefSeq" id="WP_171201138.1">
    <property type="nucleotide sequence ID" value="NZ_JABEND010000013.1"/>
</dbReference>
<protein>
    <submittedName>
        <fullName evidence="2">LPXTG cell wall anchor domain-containing protein</fullName>
    </submittedName>
</protein>
<reference evidence="2 3" key="1">
    <citation type="submission" date="2020-05" db="EMBL/GenBank/DDBJ databases">
        <title>Nakamurella sp. DB0629 isolated from air conditioner.</title>
        <authorList>
            <person name="Kim D.H."/>
            <person name="Kim D.-U."/>
        </authorList>
    </citation>
    <scope>NUCLEOTIDE SEQUENCE [LARGE SCALE GENOMIC DNA]</scope>
    <source>
        <strain evidence="2 3">DB0629</strain>
    </source>
</reference>
<dbReference type="EMBL" id="JABEND010000013">
    <property type="protein sequence ID" value="NNG37444.1"/>
    <property type="molecule type" value="Genomic_DNA"/>
</dbReference>
<evidence type="ECO:0000313" key="2">
    <source>
        <dbReference type="EMBL" id="NNG37444.1"/>
    </source>
</evidence>
<feature type="transmembrane region" description="Helical" evidence="1">
    <location>
        <begin position="54"/>
        <end position="72"/>
    </location>
</feature>
<evidence type="ECO:0000256" key="1">
    <source>
        <dbReference type="SAM" id="Phobius"/>
    </source>
</evidence>
<proteinExistence type="predicted"/>
<sequence length="77" mass="8128">MSTSQRAGSTTNAHPTTNPNVKIFVAIFLFIAGLVGLVLAVLNASSKPANTTLAIIYGLAGLVLLVGGFLLVRRRRY</sequence>
<keyword evidence="3" id="KW-1185">Reference proteome</keyword>
<keyword evidence="1" id="KW-1133">Transmembrane helix</keyword>
<feature type="transmembrane region" description="Helical" evidence="1">
    <location>
        <begin position="21"/>
        <end position="42"/>
    </location>
</feature>
<comment type="caution">
    <text evidence="2">The sequence shown here is derived from an EMBL/GenBank/DDBJ whole genome shotgun (WGS) entry which is preliminary data.</text>
</comment>
<keyword evidence="1" id="KW-0472">Membrane</keyword>
<gene>
    <name evidence="2" type="ORF">HKD39_17405</name>
</gene>
<dbReference type="AlphaFoldDB" id="A0A849A925"/>
<keyword evidence="1" id="KW-0812">Transmembrane</keyword>
<dbReference type="Proteomes" id="UP000562984">
    <property type="component" value="Unassembled WGS sequence"/>
</dbReference>